<dbReference type="GO" id="GO:0050578">
    <property type="term" value="F:(2R)-2-hydroxyacid dehydrogenase (NADP+) activity"/>
    <property type="evidence" value="ECO:0007669"/>
    <property type="project" value="UniProtKB-EC"/>
</dbReference>
<name>A0A921NR27_9RHOB</name>
<proteinExistence type="inferred from homology"/>
<evidence type="ECO:0000313" key="5">
    <source>
        <dbReference type="Proteomes" id="UP000698242"/>
    </source>
</evidence>
<gene>
    <name evidence="4" type="ORF">PMES_00739</name>
</gene>
<dbReference type="OrthoDB" id="9811519at2"/>
<evidence type="ECO:0000256" key="1">
    <source>
        <dbReference type="ARBA" id="ARBA00006056"/>
    </source>
</evidence>
<dbReference type="InterPro" id="IPR036111">
    <property type="entry name" value="Mal/L-sulfo/L-lacto_DH-like_sf"/>
</dbReference>
<dbReference type="AlphaFoldDB" id="A0A921NR27"/>
<sequence>MERRVPHTQLAEFARRVLKASGVDATQTETVSENLIWNDLAGRTNHGVERLDILAERAKAGLIRCPARMRFTRLAPAIHRLDADDGFGQHAGRLASEHAITCARREGIGVVGVRDSNFFGTGARFAAMISEAGMIGVVLSNSFPKVAPHGGIAPVLGTNPLAFAAPRAGGDLILDMSTAALAGSTLRAHQDSGHTLPEGLVIDREGAPVTDPFRAQAGTLLPAAGPKGFGLALMVEILAGVLTGAGVGDGVGSIYKDFERSGKSGHFIVAIDIARWMSREHFEGRLSALCTQILAAGTEGAVRLPGELRWHHRAENLQGGIPISGEVLRKLEQLGDALQITPPWKAPASAPSGPSAAGSETGDPGSGTTDPKAQ</sequence>
<evidence type="ECO:0000256" key="3">
    <source>
        <dbReference type="SAM" id="MobiDB-lite"/>
    </source>
</evidence>
<dbReference type="EMBL" id="APKE01000010">
    <property type="protein sequence ID" value="KAF0676942.1"/>
    <property type="molecule type" value="Genomic_DNA"/>
</dbReference>
<dbReference type="PANTHER" id="PTHR11091:SF0">
    <property type="entry name" value="MALATE DEHYDROGENASE"/>
    <property type="match status" value="1"/>
</dbReference>
<dbReference type="EC" id="1.1.1.272" evidence="4"/>
<dbReference type="Gene3D" id="3.30.1370.60">
    <property type="entry name" value="Hypothetical oxidoreductase yiak, domain 2"/>
    <property type="match status" value="1"/>
</dbReference>
<dbReference type="RefSeq" id="WP_159964158.1">
    <property type="nucleotide sequence ID" value="NZ_APKE01000010.1"/>
</dbReference>
<dbReference type="PANTHER" id="PTHR11091">
    <property type="entry name" value="OXIDOREDUCTASE-RELATED"/>
    <property type="match status" value="1"/>
</dbReference>
<dbReference type="Gene3D" id="1.10.1530.10">
    <property type="match status" value="1"/>
</dbReference>
<comment type="caution">
    <text evidence="4">The sequence shown here is derived from an EMBL/GenBank/DDBJ whole genome shotgun (WGS) entry which is preliminary data.</text>
</comment>
<keyword evidence="2 4" id="KW-0560">Oxidoreductase</keyword>
<dbReference type="Pfam" id="PF02615">
    <property type="entry name" value="Ldh_2"/>
    <property type="match status" value="1"/>
</dbReference>
<dbReference type="InterPro" id="IPR043144">
    <property type="entry name" value="Mal/L-sulf/L-lact_DH-like_ah"/>
</dbReference>
<dbReference type="Proteomes" id="UP000698242">
    <property type="component" value="Unassembled WGS sequence"/>
</dbReference>
<dbReference type="InterPro" id="IPR003767">
    <property type="entry name" value="Malate/L-lactate_DH-like"/>
</dbReference>
<protein>
    <submittedName>
        <fullName evidence="4">2-hydroxyacid dehydrogenase</fullName>
        <ecNumber evidence="4">1.1.1.272</ecNumber>
    </submittedName>
</protein>
<feature type="compositionally biased region" description="Low complexity" evidence="3">
    <location>
        <begin position="346"/>
        <end position="359"/>
    </location>
</feature>
<organism evidence="4 5">
    <name type="scientific">Profundibacterium mesophilum KAUST100406-0324</name>
    <dbReference type="NCBI Taxonomy" id="1037889"/>
    <lineage>
        <taxon>Bacteria</taxon>
        <taxon>Pseudomonadati</taxon>
        <taxon>Pseudomonadota</taxon>
        <taxon>Alphaproteobacteria</taxon>
        <taxon>Rhodobacterales</taxon>
        <taxon>Roseobacteraceae</taxon>
        <taxon>Profundibacterium</taxon>
    </lineage>
</organism>
<keyword evidence="5" id="KW-1185">Reference proteome</keyword>
<dbReference type="InterPro" id="IPR043143">
    <property type="entry name" value="Mal/L-sulf/L-lact_DH-like_NADP"/>
</dbReference>
<reference evidence="4" key="1">
    <citation type="submission" date="2013-03" db="EMBL/GenBank/DDBJ databases">
        <title>Genome Sequence of the Profundibacterium mesophilum strain KAUST100406-0324T from Red Sea, a novel genus in the family Rhodobacteraceae.</title>
        <authorList>
            <person name="Essack M."/>
            <person name="Alam I."/>
            <person name="Lafi F."/>
            <person name="Alawi W."/>
            <person name="Kamanu F."/>
            <person name="Al-Suwailem A."/>
            <person name="Lee O.O."/>
            <person name="Xu Y."/>
            <person name="Bajic V."/>
            <person name="Qian P.-Y."/>
            <person name="Archer J."/>
        </authorList>
    </citation>
    <scope>NUCLEOTIDE SEQUENCE</scope>
    <source>
        <strain evidence="4">KAUST100406-0324</strain>
    </source>
</reference>
<feature type="region of interest" description="Disordered" evidence="3">
    <location>
        <begin position="341"/>
        <end position="374"/>
    </location>
</feature>
<evidence type="ECO:0000256" key="2">
    <source>
        <dbReference type="ARBA" id="ARBA00023002"/>
    </source>
</evidence>
<comment type="similarity">
    <text evidence="1">Belongs to the LDH2/MDH2 oxidoreductase family.</text>
</comment>
<evidence type="ECO:0000313" key="4">
    <source>
        <dbReference type="EMBL" id="KAF0676942.1"/>
    </source>
</evidence>
<accession>A0A921NR27</accession>
<dbReference type="SUPFAM" id="SSF89733">
    <property type="entry name" value="L-sulfolactate dehydrogenase-like"/>
    <property type="match status" value="1"/>
</dbReference>